<reference evidence="7 8" key="1">
    <citation type="journal article" date="2024" name="J Genomics">
        <title>Draft genome sequencing and assembly of Favolaschia claudopus CIRM-BRFM 2984 isolated from oak limbs.</title>
        <authorList>
            <person name="Navarro D."/>
            <person name="Drula E."/>
            <person name="Chaduli D."/>
            <person name="Cazenave R."/>
            <person name="Ahrendt S."/>
            <person name="Wang J."/>
            <person name="Lipzen A."/>
            <person name="Daum C."/>
            <person name="Barry K."/>
            <person name="Grigoriev I.V."/>
            <person name="Favel A."/>
            <person name="Rosso M.N."/>
            <person name="Martin F."/>
        </authorList>
    </citation>
    <scope>NUCLEOTIDE SEQUENCE [LARGE SCALE GENOMIC DNA]</scope>
    <source>
        <strain evidence="7 8">CIRM-BRFM 2984</strain>
    </source>
</reference>
<feature type="transmembrane region" description="Helical" evidence="5">
    <location>
        <begin position="53"/>
        <end position="72"/>
    </location>
</feature>
<dbReference type="EMBL" id="JAWWNJ010000032">
    <property type="protein sequence ID" value="KAK7026269.1"/>
    <property type="molecule type" value="Genomic_DNA"/>
</dbReference>
<comment type="caution">
    <text evidence="7">The sequence shown here is derived from an EMBL/GenBank/DDBJ whole genome shotgun (WGS) entry which is preliminary data.</text>
</comment>
<feature type="transmembrane region" description="Helical" evidence="5">
    <location>
        <begin position="12"/>
        <end position="33"/>
    </location>
</feature>
<sequence>MAMDTHMRRGHPITLGLMIFFGIIELSLSAWLTSQFNKHNNNRTTDERDRVRFTLFASTWTIAFSALFIMLFAHSPNGSMLTSVLSHLVFLGLTWIAWTAAAAAVTQMLGGGLNCKTQDVFVYCDQLNALEAFAWVEWLLVTFAILVVIIRGITSARRGDGVRGHLV</sequence>
<name>A0AAW0BJM3_9AGAR</name>
<keyword evidence="2 5" id="KW-0812">Transmembrane</keyword>
<comment type="subcellular location">
    <subcellularLocation>
        <location evidence="1">Membrane</location>
        <topology evidence="1">Multi-pass membrane protein</topology>
    </subcellularLocation>
</comment>
<keyword evidence="3 5" id="KW-1133">Transmembrane helix</keyword>
<feature type="domain" description="MARVEL" evidence="6">
    <location>
        <begin position="10"/>
        <end position="144"/>
    </location>
</feature>
<evidence type="ECO:0000313" key="8">
    <source>
        <dbReference type="Proteomes" id="UP001362999"/>
    </source>
</evidence>
<keyword evidence="4 5" id="KW-0472">Membrane</keyword>
<protein>
    <recommendedName>
        <fullName evidence="6">MARVEL domain-containing protein</fullName>
    </recommendedName>
</protein>
<evidence type="ECO:0000256" key="3">
    <source>
        <dbReference type="ARBA" id="ARBA00022989"/>
    </source>
</evidence>
<keyword evidence="8" id="KW-1185">Reference proteome</keyword>
<dbReference type="InterPro" id="IPR008253">
    <property type="entry name" value="Marvel"/>
</dbReference>
<gene>
    <name evidence="7" type="ORF">R3P38DRAFT_2707284</name>
</gene>
<evidence type="ECO:0000259" key="6">
    <source>
        <dbReference type="Pfam" id="PF01284"/>
    </source>
</evidence>
<proteinExistence type="predicted"/>
<evidence type="ECO:0000313" key="7">
    <source>
        <dbReference type="EMBL" id="KAK7026269.1"/>
    </source>
</evidence>
<evidence type="ECO:0000256" key="2">
    <source>
        <dbReference type="ARBA" id="ARBA00022692"/>
    </source>
</evidence>
<feature type="transmembrane region" description="Helical" evidence="5">
    <location>
        <begin position="84"/>
        <end position="104"/>
    </location>
</feature>
<evidence type="ECO:0000256" key="4">
    <source>
        <dbReference type="ARBA" id="ARBA00023136"/>
    </source>
</evidence>
<dbReference type="Proteomes" id="UP001362999">
    <property type="component" value="Unassembled WGS sequence"/>
</dbReference>
<dbReference type="Pfam" id="PF01284">
    <property type="entry name" value="MARVEL"/>
    <property type="match status" value="1"/>
</dbReference>
<accession>A0AAW0BJM3</accession>
<evidence type="ECO:0000256" key="1">
    <source>
        <dbReference type="ARBA" id="ARBA00004141"/>
    </source>
</evidence>
<dbReference type="GO" id="GO:0016020">
    <property type="term" value="C:membrane"/>
    <property type="evidence" value="ECO:0007669"/>
    <property type="project" value="UniProtKB-SubCell"/>
</dbReference>
<dbReference type="AlphaFoldDB" id="A0AAW0BJM3"/>
<evidence type="ECO:0000256" key="5">
    <source>
        <dbReference type="SAM" id="Phobius"/>
    </source>
</evidence>
<feature type="transmembrane region" description="Helical" evidence="5">
    <location>
        <begin position="132"/>
        <end position="153"/>
    </location>
</feature>
<organism evidence="7 8">
    <name type="scientific">Favolaschia claudopus</name>
    <dbReference type="NCBI Taxonomy" id="2862362"/>
    <lineage>
        <taxon>Eukaryota</taxon>
        <taxon>Fungi</taxon>
        <taxon>Dikarya</taxon>
        <taxon>Basidiomycota</taxon>
        <taxon>Agaricomycotina</taxon>
        <taxon>Agaricomycetes</taxon>
        <taxon>Agaricomycetidae</taxon>
        <taxon>Agaricales</taxon>
        <taxon>Marasmiineae</taxon>
        <taxon>Mycenaceae</taxon>
        <taxon>Favolaschia</taxon>
    </lineage>
</organism>